<dbReference type="OrthoDB" id="79941at2759"/>
<evidence type="ECO:0000256" key="1">
    <source>
        <dbReference type="ARBA" id="ARBA00022737"/>
    </source>
</evidence>
<organism evidence="6 7">
    <name type="scientific">Teratosphaeria nubilosa</name>
    <dbReference type="NCBI Taxonomy" id="161662"/>
    <lineage>
        <taxon>Eukaryota</taxon>
        <taxon>Fungi</taxon>
        <taxon>Dikarya</taxon>
        <taxon>Ascomycota</taxon>
        <taxon>Pezizomycotina</taxon>
        <taxon>Dothideomycetes</taxon>
        <taxon>Dothideomycetidae</taxon>
        <taxon>Mycosphaerellales</taxon>
        <taxon>Teratosphaeriaceae</taxon>
        <taxon>Teratosphaeria</taxon>
    </lineage>
</organism>
<dbReference type="GO" id="GO:0003723">
    <property type="term" value="F:RNA binding"/>
    <property type="evidence" value="ECO:0007669"/>
    <property type="project" value="UniProtKB-UniRule"/>
</dbReference>
<dbReference type="EMBL" id="ML995809">
    <property type="protein sequence ID" value="KAF2773985.1"/>
    <property type="molecule type" value="Genomic_DNA"/>
</dbReference>
<dbReference type="PROSITE" id="PS50102">
    <property type="entry name" value="RRM"/>
    <property type="match status" value="1"/>
</dbReference>
<dbReference type="InterPro" id="IPR035979">
    <property type="entry name" value="RBD_domain_sf"/>
</dbReference>
<feature type="domain" description="RRM" evidence="5">
    <location>
        <begin position="44"/>
        <end position="146"/>
    </location>
</feature>
<keyword evidence="2 3" id="KW-0694">RNA-binding</keyword>
<keyword evidence="7" id="KW-1185">Reference proteome</keyword>
<dbReference type="InterPro" id="IPR012677">
    <property type="entry name" value="Nucleotide-bd_a/b_plait_sf"/>
</dbReference>
<sequence length="363" mass="41737">MPPRPNLSGAASLARHKAMTQGSGTPNRIERPSHAGSTTQHEGTQLHVRNIHPSLENDDIRAYFEQYGTVPHCNKIHRHPQLPVAPPTPAREEGYEPEFQSDNPQFGHIYAFVHMSTAAEAAEAIRNLHGRAYMPGWNFTVQLARQQKKKRNRPEQAESPQQNQQKRQREVEEEAQKEQEKEQDEEAEEEGEEVTVNNVDAFCRRLRDRHDVHIPTKINPTMDPAVLPALLRLWNAGAEMRDIAIRWKGRADAAEYTGKLWFDQDESRYQDHQNGVMQVFLANLQANEGAEMDWEAMLKQAPWQSQMRKAILEEMVFLGKKEELKRLPNSLEMWALSNNDIRQAADAVNGRDKRRGEAEFYLI</sequence>
<accession>A0A6G1LM91</accession>
<keyword evidence="1" id="KW-0677">Repeat</keyword>
<proteinExistence type="predicted"/>
<evidence type="ECO:0000313" key="6">
    <source>
        <dbReference type="EMBL" id="KAF2773985.1"/>
    </source>
</evidence>
<evidence type="ECO:0000256" key="2">
    <source>
        <dbReference type="ARBA" id="ARBA00022884"/>
    </source>
</evidence>
<dbReference type="SUPFAM" id="SSF54928">
    <property type="entry name" value="RNA-binding domain, RBD"/>
    <property type="match status" value="1"/>
</dbReference>
<feature type="region of interest" description="Disordered" evidence="4">
    <location>
        <begin position="144"/>
        <end position="194"/>
    </location>
</feature>
<gene>
    <name evidence="6" type="ORF">EJ03DRAFT_347368</name>
</gene>
<dbReference type="Gene3D" id="3.30.70.330">
    <property type="match status" value="1"/>
</dbReference>
<evidence type="ECO:0000256" key="4">
    <source>
        <dbReference type="SAM" id="MobiDB-lite"/>
    </source>
</evidence>
<feature type="compositionally biased region" description="Acidic residues" evidence="4">
    <location>
        <begin position="181"/>
        <end position="193"/>
    </location>
</feature>
<reference evidence="6" key="1">
    <citation type="journal article" date="2020" name="Stud. Mycol.">
        <title>101 Dothideomycetes genomes: a test case for predicting lifestyles and emergence of pathogens.</title>
        <authorList>
            <person name="Haridas S."/>
            <person name="Albert R."/>
            <person name="Binder M."/>
            <person name="Bloem J."/>
            <person name="Labutti K."/>
            <person name="Salamov A."/>
            <person name="Andreopoulos B."/>
            <person name="Baker S."/>
            <person name="Barry K."/>
            <person name="Bills G."/>
            <person name="Bluhm B."/>
            <person name="Cannon C."/>
            <person name="Castanera R."/>
            <person name="Culley D."/>
            <person name="Daum C."/>
            <person name="Ezra D."/>
            <person name="Gonzalez J."/>
            <person name="Henrissat B."/>
            <person name="Kuo A."/>
            <person name="Liang C."/>
            <person name="Lipzen A."/>
            <person name="Lutzoni F."/>
            <person name="Magnuson J."/>
            <person name="Mondo S."/>
            <person name="Nolan M."/>
            <person name="Ohm R."/>
            <person name="Pangilinan J."/>
            <person name="Park H.-J."/>
            <person name="Ramirez L."/>
            <person name="Alfaro M."/>
            <person name="Sun H."/>
            <person name="Tritt A."/>
            <person name="Yoshinaga Y."/>
            <person name="Zwiers L.-H."/>
            <person name="Turgeon B."/>
            <person name="Goodwin S."/>
            <person name="Spatafora J."/>
            <person name="Crous P."/>
            <person name="Grigoriev I."/>
        </authorList>
    </citation>
    <scope>NUCLEOTIDE SEQUENCE</scope>
    <source>
        <strain evidence="6">CBS 116005</strain>
    </source>
</reference>
<feature type="compositionally biased region" description="Basic and acidic residues" evidence="4">
    <location>
        <begin position="167"/>
        <end position="180"/>
    </location>
</feature>
<feature type="region of interest" description="Disordered" evidence="4">
    <location>
        <begin position="1"/>
        <end position="44"/>
    </location>
</feature>
<dbReference type="InterPro" id="IPR000504">
    <property type="entry name" value="RRM_dom"/>
</dbReference>
<dbReference type="SMART" id="SM00360">
    <property type="entry name" value="RRM"/>
    <property type="match status" value="1"/>
</dbReference>
<dbReference type="AlphaFoldDB" id="A0A6G1LM91"/>
<protein>
    <recommendedName>
        <fullName evidence="5">RRM domain-containing protein</fullName>
    </recommendedName>
</protein>
<evidence type="ECO:0000256" key="3">
    <source>
        <dbReference type="PROSITE-ProRule" id="PRU00176"/>
    </source>
</evidence>
<evidence type="ECO:0000313" key="7">
    <source>
        <dbReference type="Proteomes" id="UP000799436"/>
    </source>
</evidence>
<dbReference type="Proteomes" id="UP000799436">
    <property type="component" value="Unassembled WGS sequence"/>
</dbReference>
<name>A0A6G1LM91_9PEZI</name>
<evidence type="ECO:0000259" key="5">
    <source>
        <dbReference type="PROSITE" id="PS50102"/>
    </source>
</evidence>
<dbReference type="PANTHER" id="PTHR24012">
    <property type="entry name" value="RNA BINDING PROTEIN"/>
    <property type="match status" value="1"/>
</dbReference>